<name>A0A6A5WFV3_9PLEO</name>
<feature type="compositionally biased region" description="Basic and acidic residues" evidence="1">
    <location>
        <begin position="84"/>
        <end position="95"/>
    </location>
</feature>
<sequence>MSTEKPSTVRSTTDTLFAFFALYLTTLFSLDTWDAARSSPYRLPSSNIYFRPAAVRPAPGSYQAGMAANGVLPGSRYAGNEGGSGRRDVGRIGGARDSRPAMRLVGTASCGACLG</sequence>
<accession>A0A6A5WFV3</accession>
<dbReference type="AlphaFoldDB" id="A0A6A5WFV3"/>
<gene>
    <name evidence="2" type="ORF">P154DRAFT_194667</name>
</gene>
<proteinExistence type="predicted"/>
<protein>
    <submittedName>
        <fullName evidence="2">Uncharacterized protein</fullName>
    </submittedName>
</protein>
<dbReference type="OrthoDB" id="2121326at2759"/>
<organism evidence="2 3">
    <name type="scientific">Amniculicola lignicola CBS 123094</name>
    <dbReference type="NCBI Taxonomy" id="1392246"/>
    <lineage>
        <taxon>Eukaryota</taxon>
        <taxon>Fungi</taxon>
        <taxon>Dikarya</taxon>
        <taxon>Ascomycota</taxon>
        <taxon>Pezizomycotina</taxon>
        <taxon>Dothideomycetes</taxon>
        <taxon>Pleosporomycetidae</taxon>
        <taxon>Pleosporales</taxon>
        <taxon>Amniculicolaceae</taxon>
        <taxon>Amniculicola</taxon>
    </lineage>
</organism>
<reference evidence="2" key="1">
    <citation type="journal article" date="2020" name="Stud. Mycol.">
        <title>101 Dothideomycetes genomes: a test case for predicting lifestyles and emergence of pathogens.</title>
        <authorList>
            <person name="Haridas S."/>
            <person name="Albert R."/>
            <person name="Binder M."/>
            <person name="Bloem J."/>
            <person name="Labutti K."/>
            <person name="Salamov A."/>
            <person name="Andreopoulos B."/>
            <person name="Baker S."/>
            <person name="Barry K."/>
            <person name="Bills G."/>
            <person name="Bluhm B."/>
            <person name="Cannon C."/>
            <person name="Castanera R."/>
            <person name="Culley D."/>
            <person name="Daum C."/>
            <person name="Ezra D."/>
            <person name="Gonzalez J."/>
            <person name="Henrissat B."/>
            <person name="Kuo A."/>
            <person name="Liang C."/>
            <person name="Lipzen A."/>
            <person name="Lutzoni F."/>
            <person name="Magnuson J."/>
            <person name="Mondo S."/>
            <person name="Nolan M."/>
            <person name="Ohm R."/>
            <person name="Pangilinan J."/>
            <person name="Park H.-J."/>
            <person name="Ramirez L."/>
            <person name="Alfaro M."/>
            <person name="Sun H."/>
            <person name="Tritt A."/>
            <person name="Yoshinaga Y."/>
            <person name="Zwiers L.-H."/>
            <person name="Turgeon B."/>
            <person name="Goodwin S."/>
            <person name="Spatafora J."/>
            <person name="Crous P."/>
            <person name="Grigoriev I."/>
        </authorList>
    </citation>
    <scope>NUCLEOTIDE SEQUENCE</scope>
    <source>
        <strain evidence="2">CBS 123094</strain>
    </source>
</reference>
<keyword evidence="3" id="KW-1185">Reference proteome</keyword>
<evidence type="ECO:0000313" key="2">
    <source>
        <dbReference type="EMBL" id="KAF2000773.1"/>
    </source>
</evidence>
<feature type="region of interest" description="Disordered" evidence="1">
    <location>
        <begin position="75"/>
        <end position="95"/>
    </location>
</feature>
<evidence type="ECO:0000313" key="3">
    <source>
        <dbReference type="Proteomes" id="UP000799779"/>
    </source>
</evidence>
<dbReference type="Proteomes" id="UP000799779">
    <property type="component" value="Unassembled WGS sequence"/>
</dbReference>
<dbReference type="EMBL" id="ML977587">
    <property type="protein sequence ID" value="KAF2000773.1"/>
    <property type="molecule type" value="Genomic_DNA"/>
</dbReference>
<evidence type="ECO:0000256" key="1">
    <source>
        <dbReference type="SAM" id="MobiDB-lite"/>
    </source>
</evidence>